<name>A0A1T1GPH9_9GAMM</name>
<dbReference type="RefSeq" id="WP_228145188.1">
    <property type="nucleotide sequence ID" value="NZ_JAMCOZ010000018.1"/>
</dbReference>
<dbReference type="AlphaFoldDB" id="A0A1T1GPH9"/>
<evidence type="ECO:0000313" key="2">
    <source>
        <dbReference type="Proteomes" id="UP000191160"/>
    </source>
</evidence>
<dbReference type="Proteomes" id="UP000191160">
    <property type="component" value="Unassembled WGS sequence"/>
</dbReference>
<proteinExistence type="predicted"/>
<comment type="caution">
    <text evidence="1">The sequence shown here is derived from an EMBL/GenBank/DDBJ whole genome shotgun (WGS) entry which is preliminary data.</text>
</comment>
<keyword evidence="2" id="KW-1185">Reference proteome</keyword>
<sequence>MNDFTQLRAGLIIFSTLTLMACQPEQHTQAQSQQNFICKSLIQGFLSAQKLTQYELEQIQPITSGGLHQQLYIYKAKSENGMNIMPQQVKLRFACEQMTARQFQIKLHPHQFPEQTLLSIELPETQHMQQLTAFRLPEMQSH</sequence>
<gene>
    <name evidence="1" type="ORF">B1202_16230</name>
</gene>
<evidence type="ECO:0000313" key="1">
    <source>
        <dbReference type="EMBL" id="OOV79522.1"/>
    </source>
</evidence>
<reference evidence="1 2" key="1">
    <citation type="submission" date="2017-02" db="EMBL/GenBank/DDBJ databases">
        <title>Acinetobacter sp. ANC 4945, whole genome shotgun sequencing project.</title>
        <authorList>
            <person name="Radolfova-Krizova L."/>
            <person name="Al Atrouni A."/>
            <person name="Nemec A."/>
        </authorList>
    </citation>
    <scope>NUCLEOTIDE SEQUENCE [LARGE SCALE GENOMIC DNA]</scope>
    <source>
        <strain evidence="1 2">ANC 4945</strain>
    </source>
</reference>
<protein>
    <submittedName>
        <fullName evidence="1">Uncharacterized protein</fullName>
    </submittedName>
</protein>
<accession>A0A1T1GPH9</accession>
<dbReference type="EMBL" id="MVKX01000014">
    <property type="protein sequence ID" value="OOV79522.1"/>
    <property type="molecule type" value="Genomic_DNA"/>
</dbReference>
<organism evidence="1 2">
    <name type="scientific">Acinetobacter amyesii</name>
    <dbReference type="NCBI Taxonomy" id="2942470"/>
    <lineage>
        <taxon>Bacteria</taxon>
        <taxon>Pseudomonadati</taxon>
        <taxon>Pseudomonadota</taxon>
        <taxon>Gammaproteobacteria</taxon>
        <taxon>Moraxellales</taxon>
        <taxon>Moraxellaceae</taxon>
        <taxon>Acinetobacter</taxon>
    </lineage>
</organism>